<dbReference type="WBParaSite" id="PS1159_v2.g5841.t1">
    <property type="protein sequence ID" value="PS1159_v2.g5841.t1"/>
    <property type="gene ID" value="PS1159_v2.g5841"/>
</dbReference>
<accession>A0AC35GK67</accession>
<evidence type="ECO:0000313" key="1">
    <source>
        <dbReference type="Proteomes" id="UP000887580"/>
    </source>
</evidence>
<proteinExistence type="predicted"/>
<organism evidence="1 2">
    <name type="scientific">Panagrolaimus sp. PS1159</name>
    <dbReference type="NCBI Taxonomy" id="55785"/>
    <lineage>
        <taxon>Eukaryota</taxon>
        <taxon>Metazoa</taxon>
        <taxon>Ecdysozoa</taxon>
        <taxon>Nematoda</taxon>
        <taxon>Chromadorea</taxon>
        <taxon>Rhabditida</taxon>
        <taxon>Tylenchina</taxon>
        <taxon>Panagrolaimomorpha</taxon>
        <taxon>Panagrolaimoidea</taxon>
        <taxon>Panagrolaimidae</taxon>
        <taxon>Panagrolaimus</taxon>
    </lineage>
</organism>
<protein>
    <submittedName>
        <fullName evidence="2">mRNA capping enzyme adenylation domain-containing protein</fullName>
    </submittedName>
</protein>
<reference evidence="2" key="1">
    <citation type="submission" date="2022-11" db="UniProtKB">
        <authorList>
            <consortium name="WormBaseParasite"/>
        </authorList>
    </citation>
    <scope>IDENTIFICATION</scope>
</reference>
<evidence type="ECO:0000313" key="2">
    <source>
        <dbReference type="WBParaSite" id="PS1159_v2.g5841.t1"/>
    </source>
</evidence>
<dbReference type="Proteomes" id="UP000887580">
    <property type="component" value="Unplaced"/>
</dbReference>
<name>A0AC35GK67_9BILA</name>
<sequence length="454" mass="52702">MDQTLKEKHANGVTKEKAMEFGLPRHWENCPKIGKLIQGIFLPFKTPLSDAYDDLLEDATKFYPQEIFDNTFEGVKDGAKVKLWINLSNTERYYGWKAVTSNDCKYVHIPLRGHNETPSEEETKKFIGIVNDFVKEHPNDIIAVHCTHAPGLPVWHNIVDGISEMGLEDKAKRNPRFNNANIRGVHFIDDPEKQEALLKHLQKLLQPFALMDLDASNELPGSQPVLVDKQNICLLSSHPYKVTWKAYGTRYLVYIKGENEIYAFDRDNNVFQLPLKFPRNDSLDEHVSETVIVIDMITEKDIVNGRTWYNNKMFIFDIIIHEGEEIGKESYQKRYFAINQFLTSPRSQAIKKKLSEKEPIYVYRKAVYNISKSEFILGPEFRETTKHVDSLIFQPSEEPYICGSSKNLLEWNPKSSVTKEFLMEYIEKDAMKQEQQKPKVWYNRVPRNGDSKMG</sequence>